<name>A0A811S873_9POAL</name>
<dbReference type="PANTHER" id="PTHR45717:SF20">
    <property type="entry name" value="OS07G0598500 PROTEIN"/>
    <property type="match status" value="1"/>
</dbReference>
<feature type="repeat" description="PPR" evidence="4">
    <location>
        <begin position="151"/>
        <end position="185"/>
    </location>
</feature>
<dbReference type="Gene3D" id="1.25.40.10">
    <property type="entry name" value="Tetratricopeptide repeat domain"/>
    <property type="match status" value="1"/>
</dbReference>
<accession>A0A811S873</accession>
<dbReference type="GO" id="GO:0003729">
    <property type="term" value="F:mRNA binding"/>
    <property type="evidence" value="ECO:0007669"/>
    <property type="project" value="UniProtKB-ARBA"/>
</dbReference>
<dbReference type="EMBL" id="CAJGYO010000019">
    <property type="protein sequence ID" value="CAD6338444.1"/>
    <property type="molecule type" value="Genomic_DNA"/>
</dbReference>
<dbReference type="NCBIfam" id="TIGR00756">
    <property type="entry name" value="PPR"/>
    <property type="match status" value="1"/>
</dbReference>
<dbReference type="PROSITE" id="PS51375">
    <property type="entry name" value="PPR"/>
    <property type="match status" value="1"/>
</dbReference>
<dbReference type="Proteomes" id="UP000604825">
    <property type="component" value="Unassembled WGS sequence"/>
</dbReference>
<keyword evidence="3" id="KW-0809">Transit peptide</keyword>
<protein>
    <recommendedName>
        <fullName evidence="7">Pentatricopeptide repeat-containing protein</fullName>
    </recommendedName>
</protein>
<dbReference type="PANTHER" id="PTHR45717">
    <property type="entry name" value="OS12G0527900 PROTEIN"/>
    <property type="match status" value="1"/>
</dbReference>
<evidence type="ECO:0000313" key="6">
    <source>
        <dbReference type="Proteomes" id="UP000604825"/>
    </source>
</evidence>
<organism evidence="5 6">
    <name type="scientific">Miscanthus lutarioriparius</name>
    <dbReference type="NCBI Taxonomy" id="422564"/>
    <lineage>
        <taxon>Eukaryota</taxon>
        <taxon>Viridiplantae</taxon>
        <taxon>Streptophyta</taxon>
        <taxon>Embryophyta</taxon>
        <taxon>Tracheophyta</taxon>
        <taxon>Spermatophyta</taxon>
        <taxon>Magnoliopsida</taxon>
        <taxon>Liliopsida</taxon>
        <taxon>Poales</taxon>
        <taxon>Poaceae</taxon>
        <taxon>PACMAD clade</taxon>
        <taxon>Panicoideae</taxon>
        <taxon>Andropogonodae</taxon>
        <taxon>Andropogoneae</taxon>
        <taxon>Saccharinae</taxon>
        <taxon>Miscanthus</taxon>
    </lineage>
</organism>
<evidence type="ECO:0000256" key="2">
    <source>
        <dbReference type="ARBA" id="ARBA00022737"/>
    </source>
</evidence>
<dbReference type="InterPro" id="IPR011990">
    <property type="entry name" value="TPR-like_helical_dom_sf"/>
</dbReference>
<reference evidence="5" key="1">
    <citation type="submission" date="2020-10" db="EMBL/GenBank/DDBJ databases">
        <authorList>
            <person name="Han B."/>
            <person name="Lu T."/>
            <person name="Zhao Q."/>
            <person name="Huang X."/>
            <person name="Zhao Y."/>
        </authorList>
    </citation>
    <scope>NUCLEOTIDE SEQUENCE</scope>
</reference>
<dbReference type="Pfam" id="PF13041">
    <property type="entry name" value="PPR_2"/>
    <property type="match status" value="1"/>
</dbReference>
<evidence type="ECO:0000256" key="4">
    <source>
        <dbReference type="PROSITE-ProRule" id="PRU00708"/>
    </source>
</evidence>
<comment type="caution">
    <text evidence="5">The sequence shown here is derived from an EMBL/GenBank/DDBJ whole genome shotgun (WGS) entry which is preliminary data.</text>
</comment>
<sequence>MASSSLFAVARRLISLGRRGGLLPVPPYRAVASSSRSNSAEEGTPPARPPTLGSTLWPLGNPCTLLVPEIDLWAAQPRNCLRDVDLRRIVKEMRTRLRHRQALEVSEWMNIKGHVKFLPKDHAVHLDLIGHIHGVGAAETYFNNLSDKDKTVKPYGALLNCYTREHLVDKALAHFQKMKELGFVFIALPYNNLMSLYTNIGQHELVPLVIAEMKRNGSVPDNFSYNICINAYGTRANFFGLENTLEEMESVVASHYIKGDLRENAYSTLQKAEAKMDKKDSGACSHLISLHGHLGDKSEVKRLWALQMLNCKRHLNTDYTNMLAVLVKFDEIAEAEDLLKEWESSKNAFNFKFPNILLKGYC</sequence>
<evidence type="ECO:0008006" key="7">
    <source>
        <dbReference type="Google" id="ProtNLM"/>
    </source>
</evidence>
<evidence type="ECO:0000256" key="3">
    <source>
        <dbReference type="ARBA" id="ARBA00022946"/>
    </source>
</evidence>
<dbReference type="FunFam" id="1.25.40.10:FF:000589">
    <property type="entry name" value="Pentatricopeptide repeat-containing protein"/>
    <property type="match status" value="1"/>
</dbReference>
<dbReference type="AlphaFoldDB" id="A0A811S873"/>
<keyword evidence="2" id="KW-0677">Repeat</keyword>
<keyword evidence="6" id="KW-1185">Reference proteome</keyword>
<dbReference type="OrthoDB" id="429961at2759"/>
<dbReference type="InterPro" id="IPR002885">
    <property type="entry name" value="PPR_rpt"/>
</dbReference>
<comment type="similarity">
    <text evidence="1">Belongs to the PPR family. P subfamily.</text>
</comment>
<dbReference type="GO" id="GO:0005739">
    <property type="term" value="C:mitochondrion"/>
    <property type="evidence" value="ECO:0007669"/>
    <property type="project" value="TreeGrafter"/>
</dbReference>
<proteinExistence type="inferred from homology"/>
<evidence type="ECO:0000313" key="5">
    <source>
        <dbReference type="EMBL" id="CAD6338444.1"/>
    </source>
</evidence>
<evidence type="ECO:0000256" key="1">
    <source>
        <dbReference type="ARBA" id="ARBA00007626"/>
    </source>
</evidence>
<gene>
    <name evidence="5" type="ORF">NCGR_LOCUS62542</name>
</gene>
<dbReference type="Pfam" id="PF01535">
    <property type="entry name" value="PPR"/>
    <property type="match status" value="2"/>
</dbReference>